<name>A0ABW4C4P3_9BACL</name>
<gene>
    <name evidence="2" type="ORF">ACFQ4Y_01790</name>
</gene>
<sequence length="104" mass="12703">MCRSEVIADLYHSRWQVEVFPCWLKQHLNVSTLFWTTENAVYDQLFGSCIAYVLLHMFYNWKKPRRFQSVSMLDFMRDLWNFQLHPEWVLSLFDLLRASHHLYG</sequence>
<organism evidence="2 3">
    <name type="scientific">Kroppenstedtia sanguinis</name>
    <dbReference type="NCBI Taxonomy" id="1380684"/>
    <lineage>
        <taxon>Bacteria</taxon>
        <taxon>Bacillati</taxon>
        <taxon>Bacillota</taxon>
        <taxon>Bacilli</taxon>
        <taxon>Bacillales</taxon>
        <taxon>Thermoactinomycetaceae</taxon>
        <taxon>Kroppenstedtia</taxon>
    </lineage>
</organism>
<dbReference type="Proteomes" id="UP001597282">
    <property type="component" value="Unassembled WGS sequence"/>
</dbReference>
<keyword evidence="3" id="KW-1185">Reference proteome</keyword>
<evidence type="ECO:0000313" key="2">
    <source>
        <dbReference type="EMBL" id="MFD1425667.1"/>
    </source>
</evidence>
<dbReference type="InterPro" id="IPR002559">
    <property type="entry name" value="Transposase_11"/>
</dbReference>
<dbReference type="EMBL" id="JBHTNU010000001">
    <property type="protein sequence ID" value="MFD1425667.1"/>
    <property type="molecule type" value="Genomic_DNA"/>
</dbReference>
<comment type="caution">
    <text evidence="2">The sequence shown here is derived from an EMBL/GenBank/DDBJ whole genome shotgun (WGS) entry which is preliminary data.</text>
</comment>
<dbReference type="Pfam" id="PF01609">
    <property type="entry name" value="DDE_Tnp_1"/>
    <property type="match status" value="1"/>
</dbReference>
<feature type="domain" description="Transposase IS4-like" evidence="1">
    <location>
        <begin position="5"/>
        <end position="54"/>
    </location>
</feature>
<protein>
    <submittedName>
        <fullName evidence="2">Transposase</fullName>
    </submittedName>
</protein>
<accession>A0ABW4C4P3</accession>
<dbReference type="InterPro" id="IPR012337">
    <property type="entry name" value="RNaseH-like_sf"/>
</dbReference>
<proteinExistence type="predicted"/>
<evidence type="ECO:0000259" key="1">
    <source>
        <dbReference type="Pfam" id="PF01609"/>
    </source>
</evidence>
<reference evidence="3" key="1">
    <citation type="journal article" date="2019" name="Int. J. Syst. Evol. Microbiol.">
        <title>The Global Catalogue of Microorganisms (GCM) 10K type strain sequencing project: providing services to taxonomists for standard genome sequencing and annotation.</title>
        <authorList>
            <consortium name="The Broad Institute Genomics Platform"/>
            <consortium name="The Broad Institute Genome Sequencing Center for Infectious Disease"/>
            <person name="Wu L."/>
            <person name="Ma J."/>
        </authorList>
    </citation>
    <scope>NUCLEOTIDE SEQUENCE [LARGE SCALE GENOMIC DNA]</scope>
    <source>
        <strain evidence="3">S1</strain>
    </source>
</reference>
<dbReference type="SUPFAM" id="SSF53098">
    <property type="entry name" value="Ribonuclease H-like"/>
    <property type="match status" value="1"/>
</dbReference>
<dbReference type="RefSeq" id="WP_380162642.1">
    <property type="nucleotide sequence ID" value="NZ_JBHTNU010000001.1"/>
</dbReference>
<evidence type="ECO:0000313" key="3">
    <source>
        <dbReference type="Proteomes" id="UP001597282"/>
    </source>
</evidence>